<sequence length="70" mass="7820">MASEDVLISLAHSKSDHLLREVLNFAPSSIFDFKNFPQIVLRRCVLCVSGSRSNGLCPPVYGLKIRWTSV</sequence>
<proteinExistence type="predicted"/>
<organism evidence="1 2">
    <name type="scientific">Caerostris extrusa</name>
    <name type="common">Bark spider</name>
    <name type="synonym">Caerostris bankana</name>
    <dbReference type="NCBI Taxonomy" id="172846"/>
    <lineage>
        <taxon>Eukaryota</taxon>
        <taxon>Metazoa</taxon>
        <taxon>Ecdysozoa</taxon>
        <taxon>Arthropoda</taxon>
        <taxon>Chelicerata</taxon>
        <taxon>Arachnida</taxon>
        <taxon>Araneae</taxon>
        <taxon>Araneomorphae</taxon>
        <taxon>Entelegynae</taxon>
        <taxon>Araneoidea</taxon>
        <taxon>Araneidae</taxon>
        <taxon>Caerostris</taxon>
    </lineage>
</organism>
<dbReference type="Proteomes" id="UP001054945">
    <property type="component" value="Unassembled WGS sequence"/>
</dbReference>
<dbReference type="AlphaFoldDB" id="A0AAV4Y7F8"/>
<protein>
    <submittedName>
        <fullName evidence="1">Uncharacterized protein</fullName>
    </submittedName>
</protein>
<name>A0AAV4Y7F8_CAEEX</name>
<keyword evidence="2" id="KW-1185">Reference proteome</keyword>
<evidence type="ECO:0000313" key="1">
    <source>
        <dbReference type="EMBL" id="GIZ02839.1"/>
    </source>
</evidence>
<reference evidence="1 2" key="1">
    <citation type="submission" date="2021-06" db="EMBL/GenBank/DDBJ databases">
        <title>Caerostris extrusa draft genome.</title>
        <authorList>
            <person name="Kono N."/>
            <person name="Arakawa K."/>
        </authorList>
    </citation>
    <scope>NUCLEOTIDE SEQUENCE [LARGE SCALE GENOMIC DNA]</scope>
</reference>
<evidence type="ECO:0000313" key="2">
    <source>
        <dbReference type="Proteomes" id="UP001054945"/>
    </source>
</evidence>
<accession>A0AAV4Y7F8</accession>
<comment type="caution">
    <text evidence="1">The sequence shown here is derived from an EMBL/GenBank/DDBJ whole genome shotgun (WGS) entry which is preliminary data.</text>
</comment>
<gene>
    <name evidence="1" type="ORF">CEXT_576631</name>
</gene>
<dbReference type="EMBL" id="BPLR01001512">
    <property type="protein sequence ID" value="GIZ02839.1"/>
    <property type="molecule type" value="Genomic_DNA"/>
</dbReference>